<accession>A0A9P0J780</accession>
<keyword evidence="1" id="KW-1133">Transmembrane helix</keyword>
<protein>
    <submittedName>
        <fullName evidence="2">Uncharacterized protein</fullName>
    </submittedName>
</protein>
<keyword evidence="3" id="KW-1185">Reference proteome</keyword>
<keyword evidence="1" id="KW-0472">Membrane</keyword>
<gene>
    <name evidence="2" type="ORF">APHIGO_LOCUS8051</name>
</gene>
<organism evidence="2 3">
    <name type="scientific">Aphis gossypii</name>
    <name type="common">Cotton aphid</name>
    <dbReference type="NCBI Taxonomy" id="80765"/>
    <lineage>
        <taxon>Eukaryota</taxon>
        <taxon>Metazoa</taxon>
        <taxon>Ecdysozoa</taxon>
        <taxon>Arthropoda</taxon>
        <taxon>Hexapoda</taxon>
        <taxon>Insecta</taxon>
        <taxon>Pterygota</taxon>
        <taxon>Neoptera</taxon>
        <taxon>Paraneoptera</taxon>
        <taxon>Hemiptera</taxon>
        <taxon>Sternorrhyncha</taxon>
        <taxon>Aphidomorpha</taxon>
        <taxon>Aphidoidea</taxon>
        <taxon>Aphididae</taxon>
        <taxon>Aphidini</taxon>
        <taxon>Aphis</taxon>
        <taxon>Aphis</taxon>
    </lineage>
</organism>
<reference evidence="2" key="1">
    <citation type="submission" date="2022-02" db="EMBL/GenBank/DDBJ databases">
        <authorList>
            <person name="King R."/>
        </authorList>
    </citation>
    <scope>NUCLEOTIDE SEQUENCE</scope>
</reference>
<name>A0A9P0J780_APHGO</name>
<proteinExistence type="predicted"/>
<evidence type="ECO:0000256" key="1">
    <source>
        <dbReference type="SAM" id="Phobius"/>
    </source>
</evidence>
<dbReference type="Proteomes" id="UP001154329">
    <property type="component" value="Chromosome 3"/>
</dbReference>
<dbReference type="AlphaFoldDB" id="A0A9P0J780"/>
<keyword evidence="1" id="KW-0812">Transmembrane</keyword>
<evidence type="ECO:0000313" key="2">
    <source>
        <dbReference type="EMBL" id="CAH1731312.1"/>
    </source>
</evidence>
<sequence length="138" mass="16256">MRLRFARKRSYCYISYTTTVREAMMVHATAVQSYTPSIAARAGGESALFVRGGSGVWCVVGCSRDRRARSLMRTERVRRTDRTFYIRRDVKVQYFYYYYYCYYYYYYFVVVVAAAVAVEIVCTLPAPAKKKSKINKYY</sequence>
<reference evidence="2" key="2">
    <citation type="submission" date="2022-10" db="EMBL/GenBank/DDBJ databases">
        <authorList>
            <consortium name="ENA_rothamsted_submissions"/>
            <consortium name="culmorum"/>
            <person name="King R."/>
        </authorList>
    </citation>
    <scope>NUCLEOTIDE SEQUENCE</scope>
</reference>
<feature type="transmembrane region" description="Helical" evidence="1">
    <location>
        <begin position="104"/>
        <end position="126"/>
    </location>
</feature>
<dbReference type="EMBL" id="OU899036">
    <property type="protein sequence ID" value="CAH1731312.1"/>
    <property type="molecule type" value="Genomic_DNA"/>
</dbReference>
<evidence type="ECO:0000313" key="3">
    <source>
        <dbReference type="Proteomes" id="UP001154329"/>
    </source>
</evidence>